<evidence type="ECO:0000256" key="1">
    <source>
        <dbReference type="SAM" id="Coils"/>
    </source>
</evidence>
<dbReference type="Gene3D" id="6.10.140.1230">
    <property type="match status" value="1"/>
</dbReference>
<protein>
    <submittedName>
        <fullName evidence="3">Uncharacterized protein</fullName>
    </submittedName>
</protein>
<gene>
    <name evidence="3" type="ORF">CPOL0286_LOCUS3105</name>
</gene>
<organism evidence="3">
    <name type="scientific">Prymnesium polylepis</name>
    <dbReference type="NCBI Taxonomy" id="72548"/>
    <lineage>
        <taxon>Eukaryota</taxon>
        <taxon>Haptista</taxon>
        <taxon>Haptophyta</taxon>
        <taxon>Prymnesiophyceae</taxon>
        <taxon>Prymnesiales</taxon>
        <taxon>Prymnesiaceae</taxon>
        <taxon>Prymnesium</taxon>
    </lineage>
</organism>
<feature type="coiled-coil region" evidence="1">
    <location>
        <begin position="62"/>
        <end position="125"/>
    </location>
</feature>
<feature type="region of interest" description="Disordered" evidence="2">
    <location>
        <begin position="135"/>
        <end position="170"/>
    </location>
</feature>
<dbReference type="AlphaFoldDB" id="A0A7S4HFS6"/>
<keyword evidence="1" id="KW-0175">Coiled coil</keyword>
<feature type="region of interest" description="Disordered" evidence="2">
    <location>
        <begin position="1"/>
        <end position="34"/>
    </location>
</feature>
<evidence type="ECO:0000256" key="2">
    <source>
        <dbReference type="SAM" id="MobiDB-lite"/>
    </source>
</evidence>
<proteinExistence type="predicted"/>
<reference evidence="3" key="1">
    <citation type="submission" date="2021-01" db="EMBL/GenBank/DDBJ databases">
        <authorList>
            <person name="Corre E."/>
            <person name="Pelletier E."/>
            <person name="Niang G."/>
            <person name="Scheremetjew M."/>
            <person name="Finn R."/>
            <person name="Kale V."/>
            <person name="Holt S."/>
            <person name="Cochrane G."/>
            <person name="Meng A."/>
            <person name="Brown T."/>
            <person name="Cohen L."/>
        </authorList>
    </citation>
    <scope>NUCLEOTIDE SEQUENCE</scope>
    <source>
        <strain evidence="3">UIO037</strain>
    </source>
</reference>
<dbReference type="EMBL" id="HBKO01006445">
    <property type="protein sequence ID" value="CAE2197751.1"/>
    <property type="molecule type" value="Transcribed_RNA"/>
</dbReference>
<name>A0A7S4HFS6_9EUKA</name>
<evidence type="ECO:0000313" key="3">
    <source>
        <dbReference type="EMBL" id="CAE2197751.1"/>
    </source>
</evidence>
<accession>A0A7S4HFS6</accession>
<sequence length="195" mass="21088">MCAGHVAVSAPASRPSLSIAYPGMGASQSQQQPAKPILEIPLADDVDDDIDERADPATLTPLERARLEQRKLSREILTLREEQAQAATQISAARQSGNQDATARLERQLHHMKKEEQRLEAAKVQVHKLAVYEMQQQQPVQQPAGAGSDGVSPRTPAAPRAQPDARGPQWLVGVTEGLQALLTCAALRGKGKSRR</sequence>